<geneLocation type="plasmid" evidence="6">
    <name>unnamed1</name>
</geneLocation>
<feature type="domain" description="4Fe-4S ferredoxin-type" evidence="5">
    <location>
        <begin position="32"/>
        <end position="61"/>
    </location>
</feature>
<evidence type="ECO:0000313" key="6">
    <source>
        <dbReference type="EMBL" id="RUT64792.1"/>
    </source>
</evidence>
<dbReference type="PROSITE" id="PS51379">
    <property type="entry name" value="4FE4S_FER_2"/>
    <property type="match status" value="3"/>
</dbReference>
<dbReference type="PANTHER" id="PTHR24960">
    <property type="entry name" value="PHOTOSYSTEM I IRON-SULFUR CENTER-RELATED"/>
    <property type="match status" value="1"/>
</dbReference>
<dbReference type="AlphaFoldDB" id="A0A433ZRT4"/>
<evidence type="ECO:0000313" key="7">
    <source>
        <dbReference type="Proteomes" id="UP000286908"/>
    </source>
</evidence>
<evidence type="ECO:0000256" key="4">
    <source>
        <dbReference type="ARBA" id="ARBA00023014"/>
    </source>
</evidence>
<dbReference type="EMBL" id="NRQY01000002">
    <property type="protein sequence ID" value="RUT64792.1"/>
    <property type="molecule type" value="Genomic_DNA"/>
</dbReference>
<dbReference type="PROSITE" id="PS00198">
    <property type="entry name" value="4FE4S_FER_1"/>
    <property type="match status" value="1"/>
</dbReference>
<sequence>MNDHCVRKRLKNSQCDNCAACCPADAVTFSYLDVSIDNDRCFQCGNCLFVCPSDAIEHIPVRERSYNNSGQLVVEKKETPASAEELMVWHRQYHIRGIQISEPEVDKWLPVVAELNLRLKALGEPIWQLTIIPLPQVDTGKRFALFRQKTVSAELNTGRARTGLNERKKLWPDDSWFDVRPDTENCILCTACAAVCQEGGITIADNQFTVDKTKCSGCMSCRDVCFPKAIDVTPQAEKNSQPVRYAYFDAHCSSCHLPFMSWQPGQTLCPVCRSRKEKGWL</sequence>
<dbReference type="InterPro" id="IPR050157">
    <property type="entry name" value="PSI_iron-sulfur_center"/>
</dbReference>
<keyword evidence="4" id="KW-0411">Iron-sulfur</keyword>
<dbReference type="InterPro" id="IPR057431">
    <property type="entry name" value="LdpA_Fe-S-bd"/>
</dbReference>
<keyword evidence="2" id="KW-0479">Metal-binding</keyword>
<dbReference type="SUPFAM" id="SSF54862">
    <property type="entry name" value="4Fe-4S ferredoxins"/>
    <property type="match status" value="2"/>
</dbReference>
<dbReference type="GO" id="GO:0046872">
    <property type="term" value="F:metal ion binding"/>
    <property type="evidence" value="ECO:0007669"/>
    <property type="project" value="UniProtKB-KW"/>
</dbReference>
<dbReference type="PANTHER" id="PTHR24960:SF79">
    <property type="entry name" value="PHOTOSYSTEM I IRON-SULFUR CENTER"/>
    <property type="match status" value="1"/>
</dbReference>
<dbReference type="GO" id="GO:0051539">
    <property type="term" value="F:4 iron, 4 sulfur cluster binding"/>
    <property type="evidence" value="ECO:0007669"/>
    <property type="project" value="UniProtKB-KW"/>
</dbReference>
<feature type="domain" description="4Fe-4S ferredoxin-type" evidence="5">
    <location>
        <begin position="177"/>
        <end position="205"/>
    </location>
</feature>
<dbReference type="InterPro" id="IPR017896">
    <property type="entry name" value="4Fe4S_Fe-S-bd"/>
</dbReference>
<dbReference type="InterPro" id="IPR017900">
    <property type="entry name" value="4Fe4S_Fe_S_CS"/>
</dbReference>
<organism evidence="6 7">
    <name type="scientific">Morganella morganii</name>
    <name type="common">Proteus morganii</name>
    <dbReference type="NCBI Taxonomy" id="582"/>
    <lineage>
        <taxon>Bacteria</taxon>
        <taxon>Pseudomonadati</taxon>
        <taxon>Pseudomonadota</taxon>
        <taxon>Gammaproteobacteria</taxon>
        <taxon>Enterobacterales</taxon>
        <taxon>Morganellaceae</taxon>
        <taxon>Morganella</taxon>
    </lineage>
</organism>
<feature type="domain" description="4Fe-4S ferredoxin-type" evidence="5">
    <location>
        <begin position="206"/>
        <end position="235"/>
    </location>
</feature>
<comment type="caution">
    <text evidence="6">The sequence shown here is derived from an EMBL/GenBank/DDBJ whole genome shotgun (WGS) entry which is preliminary data.</text>
</comment>
<dbReference type="OrthoDB" id="9800260at2"/>
<reference evidence="6 7" key="1">
    <citation type="submission" date="2017-08" db="EMBL/GenBank/DDBJ databases">
        <title>Draft genome sequence of pheromone producing symbiont Morganella morganii, of the female New Zealand grass grub Costelytra giveni.</title>
        <authorList>
            <person name="Laugraud A."/>
            <person name="Young S.D."/>
            <person name="Hurst M.H."/>
        </authorList>
    </citation>
    <scope>NUCLEOTIDE SEQUENCE [LARGE SCALE GENOMIC DNA]</scope>
    <source>
        <strain evidence="6 7">MMsCG</strain>
        <plasmid evidence="6">unnamed1</plasmid>
    </source>
</reference>
<name>A0A433ZRT4_MORMO</name>
<protein>
    <submittedName>
        <fullName evidence="6">Ferredoxin</fullName>
    </submittedName>
</protein>
<dbReference type="Pfam" id="PF25160">
    <property type="entry name" value="LdpA_Fe-S-bd"/>
    <property type="match status" value="1"/>
</dbReference>
<keyword evidence="1" id="KW-0004">4Fe-4S</keyword>
<evidence type="ECO:0000256" key="2">
    <source>
        <dbReference type="ARBA" id="ARBA00022723"/>
    </source>
</evidence>
<evidence type="ECO:0000259" key="5">
    <source>
        <dbReference type="PROSITE" id="PS51379"/>
    </source>
</evidence>
<proteinExistence type="predicted"/>
<keyword evidence="3" id="KW-0408">Iron</keyword>
<dbReference type="Proteomes" id="UP000286908">
    <property type="component" value="Unassembled WGS sequence"/>
</dbReference>
<keyword evidence="6" id="KW-0614">Plasmid</keyword>
<accession>A0A433ZRT4</accession>
<gene>
    <name evidence="6" type="ORF">CKG00_16745</name>
</gene>
<evidence type="ECO:0000256" key="1">
    <source>
        <dbReference type="ARBA" id="ARBA00022485"/>
    </source>
</evidence>
<dbReference type="Gene3D" id="3.30.70.20">
    <property type="match status" value="2"/>
</dbReference>
<evidence type="ECO:0000256" key="3">
    <source>
        <dbReference type="ARBA" id="ARBA00023004"/>
    </source>
</evidence>